<dbReference type="EMBL" id="CP118224">
    <property type="protein sequence ID" value="WMC12108.1"/>
    <property type="molecule type" value="Genomic_DNA"/>
</dbReference>
<dbReference type="RefSeq" id="WP_306763345.1">
    <property type="nucleotide sequence ID" value="NZ_CP118224.1"/>
</dbReference>
<keyword evidence="1" id="KW-0732">Signal</keyword>
<reference evidence="2 3" key="1">
    <citation type="submission" date="2023-02" db="EMBL/GenBank/DDBJ databases">
        <title>Complete genome sequence of a novel bacterium Oceanimonas sp. NTOU-MSR1 isolated from marine coast sediment.</title>
        <authorList>
            <person name="Yang H.-T."/>
            <person name="Chen Y.-L."/>
            <person name="Ho Y.-N."/>
        </authorList>
    </citation>
    <scope>NUCLEOTIDE SEQUENCE [LARGE SCALE GENOMIC DNA]</scope>
    <source>
        <strain evidence="2 3">NTOU-MSR1</strain>
    </source>
</reference>
<evidence type="ECO:0000313" key="3">
    <source>
        <dbReference type="Proteomes" id="UP001223802"/>
    </source>
</evidence>
<evidence type="ECO:0000313" key="2">
    <source>
        <dbReference type="EMBL" id="WMC12108.1"/>
    </source>
</evidence>
<keyword evidence="3" id="KW-1185">Reference proteome</keyword>
<dbReference type="Proteomes" id="UP001223802">
    <property type="component" value="Chromosome"/>
</dbReference>
<dbReference type="KEGG" id="ope:PU634_07015"/>
<evidence type="ECO:0008006" key="4">
    <source>
        <dbReference type="Google" id="ProtNLM"/>
    </source>
</evidence>
<sequence>MKSLKYGACLALALLLTACDHGFEGVYETRADSSNEMMSQLMNDFAGLVGSEHIVIGTDYIEHNGERTRFDDIFVRESAGKRYLVFVQGEQEEVWTIVDDHTLMKGNGLVKVLMERVGDE</sequence>
<dbReference type="PROSITE" id="PS51257">
    <property type="entry name" value="PROKAR_LIPOPROTEIN"/>
    <property type="match status" value="1"/>
</dbReference>
<dbReference type="AlphaFoldDB" id="A0AA50KRV9"/>
<accession>A0AA50KRV9</accession>
<name>A0AA50KRV9_9GAMM</name>
<protein>
    <recommendedName>
        <fullName evidence="4">Lipoprotein</fullName>
    </recommendedName>
</protein>
<feature type="chain" id="PRO_5041283950" description="Lipoprotein" evidence="1">
    <location>
        <begin position="23"/>
        <end position="120"/>
    </location>
</feature>
<evidence type="ECO:0000256" key="1">
    <source>
        <dbReference type="SAM" id="SignalP"/>
    </source>
</evidence>
<proteinExistence type="predicted"/>
<organism evidence="2 3">
    <name type="scientific">Oceanimonas pelagia</name>
    <dbReference type="NCBI Taxonomy" id="3028314"/>
    <lineage>
        <taxon>Bacteria</taxon>
        <taxon>Pseudomonadati</taxon>
        <taxon>Pseudomonadota</taxon>
        <taxon>Gammaproteobacteria</taxon>
        <taxon>Aeromonadales</taxon>
        <taxon>Aeromonadaceae</taxon>
        <taxon>Oceanimonas</taxon>
    </lineage>
</organism>
<gene>
    <name evidence="2" type="ORF">PU634_07015</name>
</gene>
<feature type="signal peptide" evidence="1">
    <location>
        <begin position="1"/>
        <end position="22"/>
    </location>
</feature>